<sequence>MSSPRQNRRQQHLNPERRKEDDIDRRVTRRHQSNPDRINQKPEKDPDEQYQASQEARHHSETNLAYKRMTLYSTPSLWELPTRVRIKTGPILANM</sequence>
<gene>
    <name evidence="2" type="ORF">SARC_08407</name>
</gene>
<dbReference type="AlphaFoldDB" id="A0A0L0FR02"/>
<dbReference type="EMBL" id="KQ242349">
    <property type="protein sequence ID" value="KNC79195.1"/>
    <property type="molecule type" value="Genomic_DNA"/>
</dbReference>
<evidence type="ECO:0000256" key="1">
    <source>
        <dbReference type="SAM" id="MobiDB-lite"/>
    </source>
</evidence>
<feature type="compositionally biased region" description="Basic and acidic residues" evidence="1">
    <location>
        <begin position="14"/>
        <end position="26"/>
    </location>
</feature>
<dbReference type="RefSeq" id="XP_014153097.1">
    <property type="nucleotide sequence ID" value="XM_014297622.1"/>
</dbReference>
<organism evidence="2 3">
    <name type="scientific">Sphaeroforma arctica JP610</name>
    <dbReference type="NCBI Taxonomy" id="667725"/>
    <lineage>
        <taxon>Eukaryota</taxon>
        <taxon>Ichthyosporea</taxon>
        <taxon>Ichthyophonida</taxon>
        <taxon>Sphaeroforma</taxon>
    </lineage>
</organism>
<evidence type="ECO:0000313" key="2">
    <source>
        <dbReference type="EMBL" id="KNC79195.1"/>
    </source>
</evidence>
<keyword evidence="3" id="KW-1185">Reference proteome</keyword>
<evidence type="ECO:0000313" key="3">
    <source>
        <dbReference type="Proteomes" id="UP000054560"/>
    </source>
</evidence>
<feature type="region of interest" description="Disordered" evidence="1">
    <location>
        <begin position="1"/>
        <end position="63"/>
    </location>
</feature>
<accession>A0A0L0FR02</accession>
<proteinExistence type="predicted"/>
<protein>
    <submittedName>
        <fullName evidence="2">Uncharacterized protein</fullName>
    </submittedName>
</protein>
<dbReference type="Proteomes" id="UP000054560">
    <property type="component" value="Unassembled WGS sequence"/>
</dbReference>
<dbReference type="GeneID" id="25908911"/>
<feature type="compositionally biased region" description="Basic residues" evidence="1">
    <location>
        <begin position="1"/>
        <end position="11"/>
    </location>
</feature>
<name>A0A0L0FR02_9EUKA</name>
<reference evidence="2 3" key="1">
    <citation type="submission" date="2011-02" db="EMBL/GenBank/DDBJ databases">
        <title>The Genome Sequence of Sphaeroforma arctica JP610.</title>
        <authorList>
            <consortium name="The Broad Institute Genome Sequencing Platform"/>
            <person name="Russ C."/>
            <person name="Cuomo C."/>
            <person name="Young S.K."/>
            <person name="Zeng Q."/>
            <person name="Gargeya S."/>
            <person name="Alvarado L."/>
            <person name="Berlin A."/>
            <person name="Chapman S.B."/>
            <person name="Chen Z."/>
            <person name="Freedman E."/>
            <person name="Gellesch M."/>
            <person name="Goldberg J."/>
            <person name="Griggs A."/>
            <person name="Gujja S."/>
            <person name="Heilman E."/>
            <person name="Heiman D."/>
            <person name="Howarth C."/>
            <person name="Mehta T."/>
            <person name="Neiman D."/>
            <person name="Pearson M."/>
            <person name="Roberts A."/>
            <person name="Saif S."/>
            <person name="Shea T."/>
            <person name="Shenoy N."/>
            <person name="Sisk P."/>
            <person name="Stolte C."/>
            <person name="Sykes S."/>
            <person name="White J."/>
            <person name="Yandava C."/>
            <person name="Burger G."/>
            <person name="Gray M.W."/>
            <person name="Holland P.W.H."/>
            <person name="King N."/>
            <person name="Lang F.B.F."/>
            <person name="Roger A.J."/>
            <person name="Ruiz-Trillo I."/>
            <person name="Haas B."/>
            <person name="Nusbaum C."/>
            <person name="Birren B."/>
        </authorList>
    </citation>
    <scope>NUCLEOTIDE SEQUENCE [LARGE SCALE GENOMIC DNA]</scope>
    <source>
        <strain evidence="2 3">JP610</strain>
    </source>
</reference>